<dbReference type="EMBL" id="RBNJ01004202">
    <property type="protein sequence ID" value="RUS30167.1"/>
    <property type="molecule type" value="Genomic_DNA"/>
</dbReference>
<evidence type="ECO:0000313" key="1">
    <source>
        <dbReference type="EMBL" id="RUS30167.1"/>
    </source>
</evidence>
<gene>
    <name evidence="1" type="ORF">BC938DRAFT_479775</name>
</gene>
<proteinExistence type="predicted"/>
<accession>A0A433QK66</accession>
<name>A0A433QK66_9FUNG</name>
<dbReference type="AlphaFoldDB" id="A0A433QK66"/>
<sequence>MTQTHTSKGLLPNLRQREPTQHLVYHRRCTAELLDIIESAAFDANIPSLTAGIPNTMRLSEGIGGWS</sequence>
<dbReference type="Proteomes" id="UP000274822">
    <property type="component" value="Unassembled WGS sequence"/>
</dbReference>
<organism evidence="1 2">
    <name type="scientific">Jimgerdemannia flammicorona</name>
    <dbReference type="NCBI Taxonomy" id="994334"/>
    <lineage>
        <taxon>Eukaryota</taxon>
        <taxon>Fungi</taxon>
        <taxon>Fungi incertae sedis</taxon>
        <taxon>Mucoromycota</taxon>
        <taxon>Mucoromycotina</taxon>
        <taxon>Endogonomycetes</taxon>
        <taxon>Endogonales</taxon>
        <taxon>Endogonaceae</taxon>
        <taxon>Jimgerdemannia</taxon>
    </lineage>
</organism>
<protein>
    <submittedName>
        <fullName evidence="1">Uncharacterized protein</fullName>
    </submittedName>
</protein>
<reference evidence="1 2" key="1">
    <citation type="journal article" date="2018" name="New Phytol.">
        <title>Phylogenomics of Endogonaceae and evolution of mycorrhizas within Mucoromycota.</title>
        <authorList>
            <person name="Chang Y."/>
            <person name="Desiro A."/>
            <person name="Na H."/>
            <person name="Sandor L."/>
            <person name="Lipzen A."/>
            <person name="Clum A."/>
            <person name="Barry K."/>
            <person name="Grigoriev I.V."/>
            <person name="Martin F.M."/>
            <person name="Stajich J.E."/>
            <person name="Smith M.E."/>
            <person name="Bonito G."/>
            <person name="Spatafora J.W."/>
        </authorList>
    </citation>
    <scope>NUCLEOTIDE SEQUENCE [LARGE SCALE GENOMIC DNA]</scope>
    <source>
        <strain evidence="1 2">AD002</strain>
    </source>
</reference>
<evidence type="ECO:0000313" key="2">
    <source>
        <dbReference type="Proteomes" id="UP000274822"/>
    </source>
</evidence>
<keyword evidence="2" id="KW-1185">Reference proteome</keyword>
<comment type="caution">
    <text evidence="1">The sequence shown here is derived from an EMBL/GenBank/DDBJ whole genome shotgun (WGS) entry which is preliminary data.</text>
</comment>